<gene>
    <name evidence="1" type="ORF">OF897_20755</name>
</gene>
<accession>A0ABT3XXF3</accession>
<evidence type="ECO:0000313" key="1">
    <source>
        <dbReference type="EMBL" id="MCX8526351.1"/>
    </source>
</evidence>
<reference evidence="1" key="1">
    <citation type="submission" date="2022-10" db="EMBL/GenBank/DDBJ databases">
        <title>Chryseobacterium sp. nov., a novel bacterial species.</title>
        <authorList>
            <person name="Cao Y."/>
        </authorList>
    </citation>
    <scope>NUCLEOTIDE SEQUENCE</scope>
    <source>
        <strain evidence="1">CCTCC AB2015118</strain>
    </source>
</reference>
<dbReference type="EMBL" id="JAOVZW010000033">
    <property type="protein sequence ID" value="MCX8526351.1"/>
    <property type="molecule type" value="Genomic_DNA"/>
</dbReference>
<organism evidence="1 2">
    <name type="scientific">Chryseobacterium formosus</name>
    <dbReference type="NCBI Taxonomy" id="1537363"/>
    <lineage>
        <taxon>Bacteria</taxon>
        <taxon>Pseudomonadati</taxon>
        <taxon>Bacteroidota</taxon>
        <taxon>Flavobacteriia</taxon>
        <taxon>Flavobacteriales</taxon>
        <taxon>Weeksellaceae</taxon>
        <taxon>Chryseobacterium group</taxon>
        <taxon>Chryseobacterium</taxon>
    </lineage>
</organism>
<evidence type="ECO:0008006" key="3">
    <source>
        <dbReference type="Google" id="ProtNLM"/>
    </source>
</evidence>
<comment type="caution">
    <text evidence="1">The sequence shown here is derived from an EMBL/GenBank/DDBJ whole genome shotgun (WGS) entry which is preliminary data.</text>
</comment>
<name>A0ABT3XXF3_9FLAO</name>
<protein>
    <recommendedName>
        <fullName evidence="3">Variable large protein</fullName>
    </recommendedName>
</protein>
<evidence type="ECO:0000313" key="2">
    <source>
        <dbReference type="Proteomes" id="UP001073122"/>
    </source>
</evidence>
<sequence>MIGKFGKILSTKQDADIASNTVAAIAAIAIATVNEVYNAELTL</sequence>
<dbReference type="RefSeq" id="WP_267267583.1">
    <property type="nucleotide sequence ID" value="NZ_JAOVZW010000033.1"/>
</dbReference>
<dbReference type="Proteomes" id="UP001073122">
    <property type="component" value="Unassembled WGS sequence"/>
</dbReference>
<keyword evidence="2" id="KW-1185">Reference proteome</keyword>
<proteinExistence type="predicted"/>